<organism evidence="1 2">
    <name type="scientific">Alteromonas marina</name>
    <dbReference type="NCBI Taxonomy" id="203795"/>
    <lineage>
        <taxon>Bacteria</taxon>
        <taxon>Pseudomonadati</taxon>
        <taxon>Pseudomonadota</taxon>
        <taxon>Gammaproteobacteria</taxon>
        <taxon>Alteromonadales</taxon>
        <taxon>Alteromonadaceae</taxon>
        <taxon>Alteromonas/Salinimonas group</taxon>
        <taxon>Alteromonas</taxon>
    </lineage>
</organism>
<gene>
    <name evidence="1" type="ORF">RJ41_03480</name>
</gene>
<name>A0A0B3YP10_9ALTE</name>
<evidence type="ECO:0000313" key="2">
    <source>
        <dbReference type="Proteomes" id="UP000031197"/>
    </source>
</evidence>
<dbReference type="EMBL" id="JWLW01000005">
    <property type="protein sequence ID" value="KHT56485.1"/>
    <property type="molecule type" value="Genomic_DNA"/>
</dbReference>
<dbReference type="OrthoDB" id="6328891at2"/>
<reference evidence="1 2" key="1">
    <citation type="submission" date="2014-12" db="EMBL/GenBank/DDBJ databases">
        <title>Genome sequencing of Alteromonas marina AD001.</title>
        <authorList>
            <person name="Adrian T.G.S."/>
            <person name="Chan K.G."/>
        </authorList>
    </citation>
    <scope>NUCLEOTIDE SEQUENCE [LARGE SCALE GENOMIC DNA]</scope>
    <source>
        <strain evidence="1 2">AD001</strain>
    </source>
</reference>
<sequence length="291" mass="31988">MCKPYFSTGKQQGMAVLAIVAILLSVVTFSTITTSQNVQQYYAIQKIRQDSASSRAILKKQLKRVAMALRTKSISTVLSTTNKPNLSTTVHEQSLKGDEQQLLTHYEVSVSHSTESIKYKANFLRYPALLRLPTAAQLFSWDNQLTHWLFNRNMAELTSAFFPNSVTASHCQNLVDATVYWINGDCALTYSDLSHTSSSAPTLLIVVNGDLTISANTHFFGLIVMLSTTAATHKLHLAPSSSIEGAFVSNVQLQMQISGLLTPSAQVLRNLQAGTEMGKIIPVPGTWYDID</sequence>
<protein>
    <submittedName>
        <fullName evidence="1">Uncharacterized protein</fullName>
    </submittedName>
</protein>
<proteinExistence type="predicted"/>
<comment type="caution">
    <text evidence="1">The sequence shown here is derived from an EMBL/GenBank/DDBJ whole genome shotgun (WGS) entry which is preliminary data.</text>
</comment>
<evidence type="ECO:0000313" key="1">
    <source>
        <dbReference type="EMBL" id="KHT56485.1"/>
    </source>
</evidence>
<accession>A0A0B3YP10</accession>
<dbReference type="Proteomes" id="UP000031197">
    <property type="component" value="Unassembled WGS sequence"/>
</dbReference>
<dbReference type="AlphaFoldDB" id="A0A0B3YP10"/>
<keyword evidence="2" id="KW-1185">Reference proteome</keyword>